<keyword evidence="4" id="KW-0614">Plasmid</keyword>
<dbReference type="GeneID" id="57608973"/>
<protein>
    <recommendedName>
        <fullName evidence="3">Nudix hydrolase domain-containing protein</fullName>
    </recommendedName>
</protein>
<comment type="cofactor">
    <cofactor evidence="1">
        <name>Mg(2+)</name>
        <dbReference type="ChEBI" id="CHEBI:18420"/>
    </cofactor>
</comment>
<dbReference type="SUPFAM" id="SSF55811">
    <property type="entry name" value="Nudix"/>
    <property type="match status" value="1"/>
</dbReference>
<dbReference type="InterPro" id="IPR000086">
    <property type="entry name" value="NUDIX_hydrolase_dom"/>
</dbReference>
<gene>
    <name evidence="4" type="ORF">DW68_024060</name>
</gene>
<keyword evidence="2" id="KW-0378">Hydrolase</keyword>
<dbReference type="InterPro" id="IPR015797">
    <property type="entry name" value="NUDIX_hydrolase-like_dom_sf"/>
</dbReference>
<evidence type="ECO:0000256" key="2">
    <source>
        <dbReference type="ARBA" id="ARBA00022801"/>
    </source>
</evidence>
<dbReference type="Proteomes" id="UP000028530">
    <property type="component" value="Plasmid pPME5"/>
</dbReference>
<dbReference type="Pfam" id="PF00293">
    <property type="entry name" value="NUDIX"/>
    <property type="match status" value="1"/>
</dbReference>
<name>A0ABN4J3H5_ECTME</name>
<evidence type="ECO:0000256" key="1">
    <source>
        <dbReference type="ARBA" id="ARBA00001946"/>
    </source>
</evidence>
<dbReference type="PROSITE" id="PS00893">
    <property type="entry name" value="NUDIX_BOX"/>
    <property type="match status" value="1"/>
</dbReference>
<dbReference type="PROSITE" id="PS51462">
    <property type="entry name" value="NUDIX"/>
    <property type="match status" value="1"/>
</dbReference>
<dbReference type="EMBL" id="CP013125">
    <property type="protein sequence ID" value="ALN21756.1"/>
    <property type="molecule type" value="Genomic_DNA"/>
</dbReference>
<dbReference type="PANTHER" id="PTHR43046:SF2">
    <property type="entry name" value="8-OXO-DGTP DIPHOSPHATASE-RELATED"/>
    <property type="match status" value="1"/>
</dbReference>
<dbReference type="RefSeq" id="WP_017362411.1">
    <property type="nucleotide sequence ID" value="NZ_CP013125.1"/>
</dbReference>
<reference evidence="4 5" key="1">
    <citation type="submission" date="2015-11" db="EMBL/GenBank/DDBJ databases">
        <authorList>
            <person name="Chong T.M."/>
            <person name="Chan K.G."/>
            <person name="Dessaux Y."/>
        </authorList>
    </citation>
    <scope>NUCLEOTIDE SEQUENCE [LARGE SCALE GENOMIC DNA]</scope>
    <source>
        <strain evidence="4 5">S5.2</strain>
        <plasmid evidence="5">Plasmid</plasmid>
    </source>
</reference>
<dbReference type="PANTHER" id="PTHR43046">
    <property type="entry name" value="GDP-MANNOSE MANNOSYL HYDROLASE"/>
    <property type="match status" value="1"/>
</dbReference>
<geneLocation type="plasmid" evidence="5"/>
<evidence type="ECO:0000313" key="4">
    <source>
        <dbReference type="EMBL" id="ALN21756.1"/>
    </source>
</evidence>
<dbReference type="Gene3D" id="3.90.79.10">
    <property type="entry name" value="Nucleoside Triphosphate Pyrophosphohydrolase"/>
    <property type="match status" value="1"/>
</dbReference>
<evidence type="ECO:0000313" key="5">
    <source>
        <dbReference type="Proteomes" id="UP000028530"/>
    </source>
</evidence>
<accession>A0ABN4J3H5</accession>
<organism evidence="4 5">
    <name type="scientific">Ectopseudomonas mendocina S5.2</name>
    <dbReference type="NCBI Taxonomy" id="1225174"/>
    <lineage>
        <taxon>Bacteria</taxon>
        <taxon>Pseudomonadati</taxon>
        <taxon>Pseudomonadota</taxon>
        <taxon>Gammaproteobacteria</taxon>
        <taxon>Pseudomonadales</taxon>
        <taxon>Pseudomonadaceae</taxon>
        <taxon>Ectopseudomonas</taxon>
    </lineage>
</organism>
<proteinExistence type="predicted"/>
<feature type="domain" description="Nudix hydrolase" evidence="3">
    <location>
        <begin position="19"/>
        <end position="148"/>
    </location>
</feature>
<sequence>MDNDFDALHSEAFIETGFWGRKGAGCVVFALSTGKLLLAHRSDLVLEPNTWGTWGGAIDPKEDPKKAALRELSEETGIGAADHNRVIESYVFNSPDGGFRYHNFIVVVDEEFEPALNWESQGSDWVAPDDLPADLHPGLAAFMSSDIAQQQLSALVAESNGLNGVAKGGEEVDQPLSAVERFKMTLLAIDEELKQEQPRSSSLPRLGASLRRAVHCAPDVSFAQNGQTQPSLVFFHPSS</sequence>
<keyword evidence="5" id="KW-1185">Reference proteome</keyword>
<evidence type="ECO:0000259" key="3">
    <source>
        <dbReference type="PROSITE" id="PS51462"/>
    </source>
</evidence>
<dbReference type="InterPro" id="IPR020084">
    <property type="entry name" value="NUDIX_hydrolase_CS"/>
</dbReference>